<gene>
    <name evidence="2" type="ORF">SELMODRAFT_406291</name>
</gene>
<dbReference type="InterPro" id="IPR008271">
    <property type="entry name" value="Ser/Thr_kinase_AS"/>
</dbReference>
<protein>
    <recommendedName>
        <fullName evidence="1">Protein kinase domain-containing protein</fullName>
    </recommendedName>
</protein>
<evidence type="ECO:0000313" key="3">
    <source>
        <dbReference type="Proteomes" id="UP000001514"/>
    </source>
</evidence>
<evidence type="ECO:0000259" key="1">
    <source>
        <dbReference type="PROSITE" id="PS50011"/>
    </source>
</evidence>
<dbReference type="InterPro" id="IPR011009">
    <property type="entry name" value="Kinase-like_dom_sf"/>
</dbReference>
<dbReference type="AlphaFoldDB" id="D8R1W5"/>
<dbReference type="KEGG" id="smo:SELMODRAFT_406291"/>
<dbReference type="InParanoid" id="D8R1W5"/>
<dbReference type="Gene3D" id="1.10.510.10">
    <property type="entry name" value="Transferase(Phosphotransferase) domain 1"/>
    <property type="match status" value="1"/>
</dbReference>
<sequence>MGPRDRNPYERAGVWRLKWKRSWIWNRCKNCSIKKSEKIHVLAFLYKRKVYKKSKSRAKETFKGDAQFQGIDLDGLLGALRGLKEELYELLKLPLPQEQERESTESKRLMDEQRALVRSMEAMEFNQASIRDLFSVERSTTLEDQAELEIRVLTKLSKSKERSGVVQLVDVFKDEDHYFLLMDLCQCSLTEVLLKKKKLSEHEAAVVIKNVARTVGKMHDMGMAHRDIKTDNILLVVTLRGMDGILMLDRN</sequence>
<keyword evidence="3" id="KW-1185">Reference proteome</keyword>
<dbReference type="GO" id="GO:0005524">
    <property type="term" value="F:ATP binding"/>
    <property type="evidence" value="ECO:0007669"/>
    <property type="project" value="InterPro"/>
</dbReference>
<accession>D8R1W5</accession>
<name>D8R1W5_SELML</name>
<dbReference type="EMBL" id="GL377570">
    <property type="protein sequence ID" value="EFJ33623.1"/>
    <property type="molecule type" value="Genomic_DNA"/>
</dbReference>
<dbReference type="GO" id="GO:0005737">
    <property type="term" value="C:cytoplasm"/>
    <property type="evidence" value="ECO:0000318"/>
    <property type="project" value="GO_Central"/>
</dbReference>
<feature type="domain" description="Protein kinase" evidence="1">
    <location>
        <begin position="73"/>
        <end position="251"/>
    </location>
</feature>
<reference evidence="2 3" key="1">
    <citation type="journal article" date="2011" name="Science">
        <title>The Selaginella genome identifies genetic changes associated with the evolution of vascular plants.</title>
        <authorList>
            <person name="Banks J.A."/>
            <person name="Nishiyama T."/>
            <person name="Hasebe M."/>
            <person name="Bowman J.L."/>
            <person name="Gribskov M."/>
            <person name="dePamphilis C."/>
            <person name="Albert V.A."/>
            <person name="Aono N."/>
            <person name="Aoyama T."/>
            <person name="Ambrose B.A."/>
            <person name="Ashton N.W."/>
            <person name="Axtell M.J."/>
            <person name="Barker E."/>
            <person name="Barker M.S."/>
            <person name="Bennetzen J.L."/>
            <person name="Bonawitz N.D."/>
            <person name="Chapple C."/>
            <person name="Cheng C."/>
            <person name="Correa L.G."/>
            <person name="Dacre M."/>
            <person name="DeBarry J."/>
            <person name="Dreyer I."/>
            <person name="Elias M."/>
            <person name="Engstrom E.M."/>
            <person name="Estelle M."/>
            <person name="Feng L."/>
            <person name="Finet C."/>
            <person name="Floyd S.K."/>
            <person name="Frommer W.B."/>
            <person name="Fujita T."/>
            <person name="Gramzow L."/>
            <person name="Gutensohn M."/>
            <person name="Harholt J."/>
            <person name="Hattori M."/>
            <person name="Heyl A."/>
            <person name="Hirai T."/>
            <person name="Hiwatashi Y."/>
            <person name="Ishikawa M."/>
            <person name="Iwata M."/>
            <person name="Karol K.G."/>
            <person name="Koehler B."/>
            <person name="Kolukisaoglu U."/>
            <person name="Kubo M."/>
            <person name="Kurata T."/>
            <person name="Lalonde S."/>
            <person name="Li K."/>
            <person name="Li Y."/>
            <person name="Litt A."/>
            <person name="Lyons E."/>
            <person name="Manning G."/>
            <person name="Maruyama T."/>
            <person name="Michael T.P."/>
            <person name="Mikami K."/>
            <person name="Miyazaki S."/>
            <person name="Morinaga S."/>
            <person name="Murata T."/>
            <person name="Mueller-Roeber B."/>
            <person name="Nelson D.R."/>
            <person name="Obara M."/>
            <person name="Oguri Y."/>
            <person name="Olmstead R.G."/>
            <person name="Onodera N."/>
            <person name="Petersen B.L."/>
            <person name="Pils B."/>
            <person name="Prigge M."/>
            <person name="Rensing S.A."/>
            <person name="Riano-Pachon D.M."/>
            <person name="Roberts A.W."/>
            <person name="Sato Y."/>
            <person name="Scheller H.V."/>
            <person name="Schulz B."/>
            <person name="Schulz C."/>
            <person name="Shakirov E.V."/>
            <person name="Shibagaki N."/>
            <person name="Shinohara N."/>
            <person name="Shippen D.E."/>
            <person name="Soerensen I."/>
            <person name="Sotooka R."/>
            <person name="Sugimoto N."/>
            <person name="Sugita M."/>
            <person name="Sumikawa N."/>
            <person name="Tanurdzic M."/>
            <person name="Theissen G."/>
            <person name="Ulvskov P."/>
            <person name="Wakazuki S."/>
            <person name="Weng J.K."/>
            <person name="Willats W.W."/>
            <person name="Wipf D."/>
            <person name="Wolf P.G."/>
            <person name="Yang L."/>
            <person name="Zimmer A.D."/>
            <person name="Zhu Q."/>
            <person name="Mitros T."/>
            <person name="Hellsten U."/>
            <person name="Loque D."/>
            <person name="Otillar R."/>
            <person name="Salamov A."/>
            <person name="Schmutz J."/>
            <person name="Shapiro H."/>
            <person name="Lindquist E."/>
            <person name="Lucas S."/>
            <person name="Rokhsar D."/>
            <person name="Grigoriev I.V."/>
        </authorList>
    </citation>
    <scope>NUCLEOTIDE SEQUENCE [LARGE SCALE GENOMIC DNA]</scope>
</reference>
<dbReference type="PROSITE" id="PS00108">
    <property type="entry name" value="PROTEIN_KINASE_ST"/>
    <property type="match status" value="1"/>
</dbReference>
<dbReference type="Proteomes" id="UP000001514">
    <property type="component" value="Unassembled WGS sequence"/>
</dbReference>
<proteinExistence type="predicted"/>
<organism evidence="3">
    <name type="scientific">Selaginella moellendorffii</name>
    <name type="common">Spikemoss</name>
    <dbReference type="NCBI Taxonomy" id="88036"/>
    <lineage>
        <taxon>Eukaryota</taxon>
        <taxon>Viridiplantae</taxon>
        <taxon>Streptophyta</taxon>
        <taxon>Embryophyta</taxon>
        <taxon>Tracheophyta</taxon>
        <taxon>Lycopodiopsida</taxon>
        <taxon>Selaginellales</taxon>
        <taxon>Selaginellaceae</taxon>
        <taxon>Selaginella</taxon>
    </lineage>
</organism>
<dbReference type="InterPro" id="IPR000719">
    <property type="entry name" value="Prot_kinase_dom"/>
</dbReference>
<evidence type="ECO:0000313" key="2">
    <source>
        <dbReference type="EMBL" id="EFJ33623.1"/>
    </source>
</evidence>
<dbReference type="STRING" id="88036.D8R1W5"/>
<dbReference type="SUPFAM" id="SSF56112">
    <property type="entry name" value="Protein kinase-like (PK-like)"/>
    <property type="match status" value="1"/>
</dbReference>
<dbReference type="PANTHER" id="PTHR24347">
    <property type="entry name" value="SERINE/THREONINE-PROTEIN KINASE"/>
    <property type="match status" value="1"/>
</dbReference>
<dbReference type="Pfam" id="PF00069">
    <property type="entry name" value="Pkinase"/>
    <property type="match status" value="1"/>
</dbReference>
<dbReference type="PROSITE" id="PS50011">
    <property type="entry name" value="PROTEIN_KINASE_DOM"/>
    <property type="match status" value="1"/>
</dbReference>
<dbReference type="eggNOG" id="KOG1152">
    <property type="taxonomic scope" value="Eukaryota"/>
</dbReference>
<dbReference type="Gramene" id="EFJ33623">
    <property type="protein sequence ID" value="EFJ33623"/>
    <property type="gene ID" value="SELMODRAFT_406291"/>
</dbReference>
<dbReference type="GO" id="GO:0004674">
    <property type="term" value="F:protein serine/threonine kinase activity"/>
    <property type="evidence" value="ECO:0000318"/>
    <property type="project" value="GO_Central"/>
</dbReference>
<dbReference type="HOGENOM" id="CLU_1108611_0_0_1"/>